<proteinExistence type="predicted"/>
<evidence type="ECO:0000313" key="2">
    <source>
        <dbReference type="EMBL" id="MBD7908118.1"/>
    </source>
</evidence>
<comment type="caution">
    <text evidence="2">The sequence shown here is derived from an EMBL/GenBank/DDBJ whole genome shotgun (WGS) entry which is preliminary data.</text>
</comment>
<name>A0ABR8PIY8_9BACL</name>
<dbReference type="PANTHER" id="PTHR43415">
    <property type="entry name" value="SPERMIDINE N(1)-ACETYLTRANSFERASE"/>
    <property type="match status" value="1"/>
</dbReference>
<evidence type="ECO:0000313" key="3">
    <source>
        <dbReference type="Proteomes" id="UP000659496"/>
    </source>
</evidence>
<dbReference type="EMBL" id="JACSQY010000004">
    <property type="protein sequence ID" value="MBD7908118.1"/>
    <property type="molecule type" value="Genomic_DNA"/>
</dbReference>
<evidence type="ECO:0000259" key="1">
    <source>
        <dbReference type="PROSITE" id="PS51186"/>
    </source>
</evidence>
<sequence length="170" mass="19650">MIPATEVDDRVQIRPITKEDFAYVLKWSKDVTFCTANEWKRNRKEPELHSWWLRCVNQTADDFLRMGIELDHQLIGYADLAHIENHSAELGIAIGDSELWGMGIGYSASRRMMEYASMHLGITVFTAETHETNRRSRKMLENLGFLEVSRMGSEYYLGADTALIQYRVSL</sequence>
<dbReference type="SUPFAM" id="SSF55729">
    <property type="entry name" value="Acyl-CoA N-acyltransferases (Nat)"/>
    <property type="match status" value="1"/>
</dbReference>
<dbReference type="RefSeq" id="WP_191689270.1">
    <property type="nucleotide sequence ID" value="NZ_JACSQY010000004.1"/>
</dbReference>
<dbReference type="InterPro" id="IPR016181">
    <property type="entry name" value="Acyl_CoA_acyltransferase"/>
</dbReference>
<reference evidence="2 3" key="1">
    <citation type="submission" date="2020-08" db="EMBL/GenBank/DDBJ databases">
        <title>A Genomic Blueprint of the Chicken Gut Microbiome.</title>
        <authorList>
            <person name="Gilroy R."/>
            <person name="Ravi A."/>
            <person name="Getino M."/>
            <person name="Pursley I."/>
            <person name="Horton D.L."/>
            <person name="Alikhan N.-F."/>
            <person name="Baker D."/>
            <person name="Gharbi K."/>
            <person name="Hall N."/>
            <person name="Watson M."/>
            <person name="Adriaenssens E.M."/>
            <person name="Foster-Nyarko E."/>
            <person name="Jarju S."/>
            <person name="Secka A."/>
            <person name="Antonio M."/>
            <person name="Oren A."/>
            <person name="Chaudhuri R."/>
            <person name="La Ragione R.M."/>
            <person name="Hildebrand F."/>
            <person name="Pallen M.J."/>
        </authorList>
    </citation>
    <scope>NUCLEOTIDE SEQUENCE [LARGE SCALE GENOMIC DNA]</scope>
    <source>
        <strain evidence="2 3">Sa3CUA8</strain>
    </source>
</reference>
<dbReference type="InterPro" id="IPR000182">
    <property type="entry name" value="GNAT_dom"/>
</dbReference>
<dbReference type="PROSITE" id="PS51186">
    <property type="entry name" value="GNAT"/>
    <property type="match status" value="1"/>
</dbReference>
<dbReference type="Proteomes" id="UP000659496">
    <property type="component" value="Unassembled WGS sequence"/>
</dbReference>
<dbReference type="Gene3D" id="3.40.630.30">
    <property type="match status" value="1"/>
</dbReference>
<dbReference type="PANTHER" id="PTHR43415:SF3">
    <property type="entry name" value="GNAT-FAMILY ACETYLTRANSFERASE"/>
    <property type="match status" value="1"/>
</dbReference>
<protein>
    <submittedName>
        <fullName evidence="2">GNAT family N-acetyltransferase</fullName>
    </submittedName>
</protein>
<feature type="domain" description="N-acetyltransferase" evidence="1">
    <location>
        <begin position="11"/>
        <end position="168"/>
    </location>
</feature>
<keyword evidence="3" id="KW-1185">Reference proteome</keyword>
<accession>A0ABR8PIY8</accession>
<organism evidence="2 3">
    <name type="scientific">Sporosarcina gallistercoris</name>
    <dbReference type="NCBI Taxonomy" id="2762245"/>
    <lineage>
        <taxon>Bacteria</taxon>
        <taxon>Bacillati</taxon>
        <taxon>Bacillota</taxon>
        <taxon>Bacilli</taxon>
        <taxon>Bacillales</taxon>
        <taxon>Caryophanaceae</taxon>
        <taxon>Sporosarcina</taxon>
    </lineage>
</organism>
<dbReference type="Pfam" id="PF13302">
    <property type="entry name" value="Acetyltransf_3"/>
    <property type="match status" value="1"/>
</dbReference>
<gene>
    <name evidence="2" type="ORF">H9659_07245</name>
</gene>